<feature type="transmembrane region" description="Helical" evidence="7">
    <location>
        <begin position="172"/>
        <end position="192"/>
    </location>
</feature>
<dbReference type="GO" id="GO:0016020">
    <property type="term" value="C:membrane"/>
    <property type="evidence" value="ECO:0007669"/>
    <property type="project" value="UniProtKB-SubCell"/>
</dbReference>
<evidence type="ECO:0000313" key="9">
    <source>
        <dbReference type="Proteomes" id="UP001140949"/>
    </source>
</evidence>
<sequence>MVRGPLHHRSGDSREGRVLRDSAEPDHLPDGPPPRVHRVGRGIREHVVGSGVADAAARRLRRGILPRPVPDHRRLVCRLCAGLGLADTLFRAADTERALPDRILLPLLYLVAFAQGGHKPCVQAFGADQFDENDPEESAARSSFFNWWYFGLTAGTVASVVVLSYVQDNVGWGLGFGVPCVLMAVALVAFLAGTRTYRYHLLEDESPFSRIGKTFLVMARGWLASRRNKNRGDSATPEGAGRGQDQAAADQSNNIKEDGHEPSPQQIEEARGVLRLFPIWTTCLIYAVVFAQSSTFFTKQGSTMDRRIGSSFRVRRQRSRAS</sequence>
<keyword evidence="3 7" id="KW-0812">Transmembrane</keyword>
<evidence type="ECO:0000313" key="8">
    <source>
        <dbReference type="EMBL" id="KAJ6819770.1"/>
    </source>
</evidence>
<evidence type="ECO:0000256" key="6">
    <source>
        <dbReference type="SAM" id="MobiDB-lite"/>
    </source>
</evidence>
<reference evidence="8" key="1">
    <citation type="journal article" date="2023" name="GigaByte">
        <title>Genome assembly of the bearded iris, Iris pallida Lam.</title>
        <authorList>
            <person name="Bruccoleri R.E."/>
            <person name="Oakeley E.J."/>
            <person name="Faust A.M.E."/>
            <person name="Altorfer M."/>
            <person name="Dessus-Babus S."/>
            <person name="Burckhardt D."/>
            <person name="Oertli M."/>
            <person name="Naumann U."/>
            <person name="Petersen F."/>
            <person name="Wong J."/>
        </authorList>
    </citation>
    <scope>NUCLEOTIDE SEQUENCE</scope>
    <source>
        <strain evidence="8">GSM-AAB239-AS_SAM_17_03QT</strain>
    </source>
</reference>
<organism evidence="8 9">
    <name type="scientific">Iris pallida</name>
    <name type="common">Sweet iris</name>
    <dbReference type="NCBI Taxonomy" id="29817"/>
    <lineage>
        <taxon>Eukaryota</taxon>
        <taxon>Viridiplantae</taxon>
        <taxon>Streptophyta</taxon>
        <taxon>Embryophyta</taxon>
        <taxon>Tracheophyta</taxon>
        <taxon>Spermatophyta</taxon>
        <taxon>Magnoliopsida</taxon>
        <taxon>Liliopsida</taxon>
        <taxon>Asparagales</taxon>
        <taxon>Iridaceae</taxon>
        <taxon>Iridoideae</taxon>
        <taxon>Irideae</taxon>
        <taxon>Iris</taxon>
    </lineage>
</organism>
<evidence type="ECO:0000256" key="1">
    <source>
        <dbReference type="ARBA" id="ARBA00004141"/>
    </source>
</evidence>
<evidence type="ECO:0000256" key="3">
    <source>
        <dbReference type="ARBA" id="ARBA00022692"/>
    </source>
</evidence>
<evidence type="ECO:0000256" key="2">
    <source>
        <dbReference type="ARBA" id="ARBA00005982"/>
    </source>
</evidence>
<comment type="similarity">
    <text evidence="2">Belongs to the major facilitator superfamily. Proton-dependent oligopeptide transporter (POT/PTR) (TC 2.A.17) family.</text>
</comment>
<dbReference type="Pfam" id="PF00854">
    <property type="entry name" value="PTR2"/>
    <property type="match status" value="1"/>
</dbReference>
<evidence type="ECO:0000256" key="5">
    <source>
        <dbReference type="ARBA" id="ARBA00023136"/>
    </source>
</evidence>
<dbReference type="PANTHER" id="PTHR11654">
    <property type="entry name" value="OLIGOPEPTIDE TRANSPORTER-RELATED"/>
    <property type="match status" value="1"/>
</dbReference>
<dbReference type="GO" id="GO:0022857">
    <property type="term" value="F:transmembrane transporter activity"/>
    <property type="evidence" value="ECO:0007669"/>
    <property type="project" value="InterPro"/>
</dbReference>
<keyword evidence="4 7" id="KW-1133">Transmembrane helix</keyword>
<dbReference type="InterPro" id="IPR036259">
    <property type="entry name" value="MFS_trans_sf"/>
</dbReference>
<dbReference type="AlphaFoldDB" id="A0AAX6FTU5"/>
<reference evidence="8" key="2">
    <citation type="submission" date="2023-04" db="EMBL/GenBank/DDBJ databases">
        <authorList>
            <person name="Bruccoleri R.E."/>
            <person name="Oakeley E.J."/>
            <person name="Faust A.-M."/>
            <person name="Dessus-Babus S."/>
            <person name="Altorfer M."/>
            <person name="Burckhardt D."/>
            <person name="Oertli M."/>
            <person name="Naumann U."/>
            <person name="Petersen F."/>
            <person name="Wong J."/>
        </authorList>
    </citation>
    <scope>NUCLEOTIDE SEQUENCE</scope>
    <source>
        <strain evidence="8">GSM-AAB239-AS_SAM_17_03QT</strain>
        <tissue evidence="8">Leaf</tissue>
    </source>
</reference>
<name>A0AAX6FTU5_IRIPA</name>
<protein>
    <submittedName>
        <fullName evidence="8">Protein NRT1/ PTR FAMILY 5.10-like</fullName>
    </submittedName>
</protein>
<comment type="subcellular location">
    <subcellularLocation>
        <location evidence="1">Membrane</location>
        <topology evidence="1">Multi-pass membrane protein</topology>
    </subcellularLocation>
</comment>
<dbReference type="Gene3D" id="1.20.1250.20">
    <property type="entry name" value="MFS general substrate transporter like domains"/>
    <property type="match status" value="1"/>
</dbReference>
<proteinExistence type="inferred from homology"/>
<evidence type="ECO:0000256" key="7">
    <source>
        <dbReference type="SAM" id="Phobius"/>
    </source>
</evidence>
<feature type="compositionally biased region" description="Basic and acidic residues" evidence="6">
    <location>
        <begin position="9"/>
        <end position="29"/>
    </location>
</feature>
<dbReference type="InterPro" id="IPR000109">
    <property type="entry name" value="POT_fam"/>
</dbReference>
<evidence type="ECO:0000256" key="4">
    <source>
        <dbReference type="ARBA" id="ARBA00022989"/>
    </source>
</evidence>
<feature type="region of interest" description="Disordered" evidence="6">
    <location>
        <begin position="1"/>
        <end position="40"/>
    </location>
</feature>
<accession>A0AAX6FTU5</accession>
<feature type="region of interest" description="Disordered" evidence="6">
    <location>
        <begin position="228"/>
        <end position="265"/>
    </location>
</feature>
<dbReference type="Proteomes" id="UP001140949">
    <property type="component" value="Unassembled WGS sequence"/>
</dbReference>
<feature type="transmembrane region" description="Helical" evidence="7">
    <location>
        <begin position="147"/>
        <end position="166"/>
    </location>
</feature>
<keyword evidence="5 7" id="KW-0472">Membrane</keyword>
<dbReference type="SUPFAM" id="SSF103473">
    <property type="entry name" value="MFS general substrate transporter"/>
    <property type="match status" value="1"/>
</dbReference>
<keyword evidence="9" id="KW-1185">Reference proteome</keyword>
<gene>
    <name evidence="8" type="ORF">M6B38_401185</name>
</gene>
<comment type="caution">
    <text evidence="8">The sequence shown here is derived from an EMBL/GenBank/DDBJ whole genome shotgun (WGS) entry which is preliminary data.</text>
</comment>
<dbReference type="EMBL" id="JANAVB010025999">
    <property type="protein sequence ID" value="KAJ6819770.1"/>
    <property type="molecule type" value="Genomic_DNA"/>
</dbReference>